<accession>A0ABP7UFL8</accession>
<name>A0ABP7UFL8_9FLAO</name>
<dbReference type="Pfam" id="PF05299">
    <property type="entry name" value="Peptidase_M61"/>
    <property type="match status" value="1"/>
</dbReference>
<dbReference type="InterPro" id="IPR001478">
    <property type="entry name" value="PDZ"/>
</dbReference>
<keyword evidence="6" id="KW-1185">Reference proteome</keyword>
<reference evidence="6" key="1">
    <citation type="journal article" date="2019" name="Int. J. Syst. Evol. Microbiol.">
        <title>The Global Catalogue of Microorganisms (GCM) 10K type strain sequencing project: providing services to taxonomists for standard genome sequencing and annotation.</title>
        <authorList>
            <consortium name="The Broad Institute Genomics Platform"/>
            <consortium name="The Broad Institute Genome Sequencing Center for Infectious Disease"/>
            <person name="Wu L."/>
            <person name="Ma J."/>
        </authorList>
    </citation>
    <scope>NUCLEOTIDE SEQUENCE [LARGE SCALE GENOMIC DNA]</scope>
    <source>
        <strain evidence="6">JCM 17068</strain>
    </source>
</reference>
<dbReference type="Pfam" id="PF13180">
    <property type="entry name" value="PDZ_2"/>
    <property type="match status" value="1"/>
</dbReference>
<dbReference type="Pfam" id="PF17899">
    <property type="entry name" value="Peptidase_M61_N"/>
    <property type="match status" value="1"/>
</dbReference>
<evidence type="ECO:0000313" key="5">
    <source>
        <dbReference type="EMBL" id="GAA4042351.1"/>
    </source>
</evidence>
<dbReference type="Gene3D" id="2.30.42.10">
    <property type="match status" value="1"/>
</dbReference>
<dbReference type="RefSeq" id="WP_345089908.1">
    <property type="nucleotide sequence ID" value="NZ_BAABCS010000003.1"/>
</dbReference>
<gene>
    <name evidence="5" type="ORF">GCM10022388_03990</name>
</gene>
<organism evidence="5 6">
    <name type="scientific">Flavobacterium chungnamense</name>
    <dbReference type="NCBI Taxonomy" id="706182"/>
    <lineage>
        <taxon>Bacteria</taxon>
        <taxon>Pseudomonadati</taxon>
        <taxon>Bacteroidota</taxon>
        <taxon>Flavobacteriia</taxon>
        <taxon>Flavobacteriales</taxon>
        <taxon>Flavobacteriaceae</taxon>
        <taxon>Flavobacterium</taxon>
    </lineage>
</organism>
<feature type="domain" description="PDZ" evidence="3">
    <location>
        <begin position="513"/>
        <end position="589"/>
    </location>
</feature>
<comment type="caution">
    <text evidence="5">The sequence shown here is derived from an EMBL/GenBank/DDBJ whole genome shotgun (WGS) entry which is preliminary data.</text>
</comment>
<dbReference type="SUPFAM" id="SSF55486">
    <property type="entry name" value="Metalloproteases ('zincins'), catalytic domain"/>
    <property type="match status" value="1"/>
</dbReference>
<dbReference type="Proteomes" id="UP001500426">
    <property type="component" value="Unassembled WGS sequence"/>
</dbReference>
<dbReference type="EMBL" id="BAABCS010000003">
    <property type="protein sequence ID" value="GAA4042351.1"/>
    <property type="molecule type" value="Genomic_DNA"/>
</dbReference>
<feature type="chain" id="PRO_5046535210" evidence="1">
    <location>
        <begin position="24"/>
        <end position="619"/>
    </location>
</feature>
<proteinExistence type="predicted"/>
<dbReference type="InterPro" id="IPR036034">
    <property type="entry name" value="PDZ_sf"/>
</dbReference>
<evidence type="ECO:0000259" key="3">
    <source>
        <dbReference type="Pfam" id="PF13180"/>
    </source>
</evidence>
<feature type="signal peptide" evidence="1">
    <location>
        <begin position="1"/>
        <end position="23"/>
    </location>
</feature>
<evidence type="ECO:0000259" key="4">
    <source>
        <dbReference type="Pfam" id="PF17899"/>
    </source>
</evidence>
<feature type="domain" description="Peptidase M61 N-terminal" evidence="4">
    <location>
        <begin position="34"/>
        <end position="212"/>
    </location>
</feature>
<keyword evidence="1" id="KW-0732">Signal</keyword>
<dbReference type="PROSITE" id="PS51257">
    <property type="entry name" value="PROKAR_LIPOPROTEIN"/>
    <property type="match status" value="1"/>
</dbReference>
<evidence type="ECO:0000256" key="1">
    <source>
        <dbReference type="SAM" id="SignalP"/>
    </source>
</evidence>
<dbReference type="SUPFAM" id="SSF50156">
    <property type="entry name" value="PDZ domain-like"/>
    <property type="match status" value="1"/>
</dbReference>
<dbReference type="Gene3D" id="1.10.390.10">
    <property type="entry name" value="Neutral Protease Domain 2"/>
    <property type="match status" value="1"/>
</dbReference>
<evidence type="ECO:0000313" key="6">
    <source>
        <dbReference type="Proteomes" id="UP001500426"/>
    </source>
</evidence>
<dbReference type="Gene3D" id="2.60.40.3650">
    <property type="match status" value="1"/>
</dbReference>
<evidence type="ECO:0000259" key="2">
    <source>
        <dbReference type="Pfam" id="PF05299"/>
    </source>
</evidence>
<protein>
    <submittedName>
        <fullName evidence="5">Peptidase M61</fullName>
    </submittedName>
</protein>
<dbReference type="InterPro" id="IPR007963">
    <property type="entry name" value="Peptidase_M61_catalytic"/>
</dbReference>
<dbReference type="InterPro" id="IPR027268">
    <property type="entry name" value="Peptidase_M4/M1_CTD_sf"/>
</dbReference>
<sequence length="619" mass="69199">MKKIILSLAVVTLFFGCKPTSTAVSSEKSEVVVNINLNDVKEDKLLVSISAPTITTDEVVYHVPKIIPGTYSEDDYGKFIDDMKAFDSEGNALQVEKLSTNSWTIKEAKKLDKITYLVNDTYDIEGGGGFGSGVFSPAGTNILEGKNFMLNNHGFVGYFEDKKDLTYKLNITHSENLFGATSLVDSDSSNLSDTFVVSRYNDLVDNPIMYSKPDYVTFNVDGMEILFSVYSPNDKHTAKALSADLEKCMRAQKKFLGAVNSNKKYTVLLYLSEMKKTDAKGFGALEHNSSTTVVFPEMMPTGVLGKQIIDVVSHEFFHIVTPLGVHSNEIHYFDFNSPKMSQHLWMYEGVTEYFANLFQVNQGLITEDAFYRRMDDKIKGAKRMNDTMPFTTMSQNVLVEPYKGQYLNVYEKGALIGMCIDIIIREKSNGQRGILDMMQKLTNEFGPTKPFNDNELFARITEMTYPEVGEFLNTYVAGPTPIPYEVYFAKVGIAKGKIKKAVNPFLNSSKSAGISGNPTTKEIIVRNNTELSTFMTNIGLKADDVITSLNGKSYNLDTLSEMMTEAQNWKDGDNVTIKVKRDGKEQTLTGKVILSYQESEGYQVVEPTKQTLKEAWLKG</sequence>
<feature type="domain" description="Peptidase M61 catalytic" evidence="2">
    <location>
        <begin position="309"/>
        <end position="416"/>
    </location>
</feature>
<dbReference type="InterPro" id="IPR040756">
    <property type="entry name" value="Peptidase_M61_N"/>
</dbReference>